<feature type="domain" description="Major facilitator superfamily (MFS) profile" evidence="9">
    <location>
        <begin position="17"/>
        <end position="472"/>
    </location>
</feature>
<dbReference type="GO" id="GO:0005886">
    <property type="term" value="C:plasma membrane"/>
    <property type="evidence" value="ECO:0007669"/>
    <property type="project" value="UniProtKB-SubCell"/>
</dbReference>
<dbReference type="Proteomes" id="UP000215902">
    <property type="component" value="Unassembled WGS sequence"/>
</dbReference>
<evidence type="ECO:0000256" key="5">
    <source>
        <dbReference type="ARBA" id="ARBA00022989"/>
    </source>
</evidence>
<evidence type="ECO:0000256" key="8">
    <source>
        <dbReference type="SAM" id="Phobius"/>
    </source>
</evidence>
<dbReference type="FunFam" id="1.20.1250.20:FF:001511">
    <property type="entry name" value="Solute carrier family 2, facilitated glucose transporter member 5"/>
    <property type="match status" value="1"/>
</dbReference>
<evidence type="ECO:0000256" key="6">
    <source>
        <dbReference type="ARBA" id="ARBA00023136"/>
    </source>
</evidence>
<dbReference type="PROSITE" id="PS51257">
    <property type="entry name" value="PROKAR_LIPOPROTEIN"/>
    <property type="match status" value="1"/>
</dbReference>
<dbReference type="InterPro" id="IPR005829">
    <property type="entry name" value="Sugar_transporter_CS"/>
</dbReference>
<dbReference type="PANTHER" id="PTHR23503">
    <property type="entry name" value="SOLUTE CARRIER FAMILY 2"/>
    <property type="match status" value="1"/>
</dbReference>
<evidence type="ECO:0000256" key="1">
    <source>
        <dbReference type="ARBA" id="ARBA00004651"/>
    </source>
</evidence>
<dbReference type="InterPro" id="IPR003663">
    <property type="entry name" value="Sugar/inositol_transpt"/>
</dbReference>
<organism evidence="10 11">
    <name type="scientific">Macrostomum lignano</name>
    <dbReference type="NCBI Taxonomy" id="282301"/>
    <lineage>
        <taxon>Eukaryota</taxon>
        <taxon>Metazoa</taxon>
        <taxon>Spiralia</taxon>
        <taxon>Lophotrochozoa</taxon>
        <taxon>Platyhelminthes</taxon>
        <taxon>Rhabditophora</taxon>
        <taxon>Macrostomorpha</taxon>
        <taxon>Macrostomida</taxon>
        <taxon>Macrostomidae</taxon>
        <taxon>Macrostomum</taxon>
    </lineage>
</organism>
<feature type="transmembrane region" description="Helical" evidence="8">
    <location>
        <begin position="99"/>
        <end position="119"/>
    </location>
</feature>
<name>A0A267F2F3_9PLAT</name>
<dbReference type="InterPro" id="IPR036259">
    <property type="entry name" value="MFS_trans_sf"/>
</dbReference>
<proteinExistence type="inferred from homology"/>
<dbReference type="InterPro" id="IPR005828">
    <property type="entry name" value="MFS_sugar_transport-like"/>
</dbReference>
<dbReference type="PANTHER" id="PTHR23503:SF128">
    <property type="entry name" value="GLUCOSE TRANSPORTER TYPE 1"/>
    <property type="match status" value="1"/>
</dbReference>
<comment type="caution">
    <text evidence="10">The sequence shown here is derived from an EMBL/GenBank/DDBJ whole genome shotgun (WGS) entry which is preliminary data.</text>
</comment>
<dbReference type="EMBL" id="NIVC01001489">
    <property type="protein sequence ID" value="PAA67357.1"/>
    <property type="molecule type" value="Genomic_DNA"/>
</dbReference>
<evidence type="ECO:0000256" key="2">
    <source>
        <dbReference type="ARBA" id="ARBA00022448"/>
    </source>
</evidence>
<feature type="transmembrane region" description="Helical" evidence="8">
    <location>
        <begin position="159"/>
        <end position="178"/>
    </location>
</feature>
<accession>A0A267F2F3</accession>
<keyword evidence="5 8" id="KW-1133">Transmembrane helix</keyword>
<reference evidence="10 11" key="1">
    <citation type="submission" date="2017-06" db="EMBL/GenBank/DDBJ databases">
        <title>A platform for efficient transgenesis in Macrostomum lignano, a flatworm model organism for stem cell research.</title>
        <authorList>
            <person name="Berezikov E."/>
        </authorList>
    </citation>
    <scope>NUCLEOTIDE SEQUENCE [LARGE SCALE GENOMIC DNA]</scope>
    <source>
        <strain evidence="10">DV1</strain>
        <tissue evidence="10">Whole organism</tissue>
    </source>
</reference>
<evidence type="ECO:0000256" key="3">
    <source>
        <dbReference type="ARBA" id="ARBA00022475"/>
    </source>
</evidence>
<dbReference type="Gene3D" id="1.20.1250.20">
    <property type="entry name" value="MFS general substrate transporter like domains"/>
    <property type="match status" value="1"/>
</dbReference>
<dbReference type="STRING" id="282301.A0A267F2F3"/>
<dbReference type="GO" id="GO:0005353">
    <property type="term" value="F:fructose transmembrane transporter activity"/>
    <property type="evidence" value="ECO:0007669"/>
    <property type="project" value="UniProtKB-ARBA"/>
</dbReference>
<feature type="transmembrane region" description="Helical" evidence="8">
    <location>
        <begin position="418"/>
        <end position="442"/>
    </location>
</feature>
<dbReference type="InterPro" id="IPR020846">
    <property type="entry name" value="MFS_dom"/>
</dbReference>
<evidence type="ECO:0000313" key="10">
    <source>
        <dbReference type="EMBL" id="PAA67357.1"/>
    </source>
</evidence>
<feature type="transmembrane region" description="Helical" evidence="8">
    <location>
        <begin position="65"/>
        <end position="87"/>
    </location>
</feature>
<evidence type="ECO:0000256" key="4">
    <source>
        <dbReference type="ARBA" id="ARBA00022692"/>
    </source>
</evidence>
<feature type="transmembrane region" description="Helical" evidence="8">
    <location>
        <begin position="12"/>
        <end position="31"/>
    </location>
</feature>
<protein>
    <recommendedName>
        <fullName evidence="9">Major facilitator superfamily (MFS) profile domain-containing protein</fullName>
    </recommendedName>
</protein>
<feature type="transmembrane region" description="Helical" evidence="8">
    <location>
        <begin position="378"/>
        <end position="397"/>
    </location>
</feature>
<evidence type="ECO:0000256" key="7">
    <source>
        <dbReference type="RuleBase" id="RU003346"/>
    </source>
</evidence>
<keyword evidence="4 8" id="KW-0812">Transmembrane</keyword>
<dbReference type="GO" id="GO:1990539">
    <property type="term" value="P:fructose import across plasma membrane"/>
    <property type="evidence" value="ECO:0007669"/>
    <property type="project" value="UniProtKB-ARBA"/>
</dbReference>
<keyword evidence="6 8" id="KW-0472">Membrane</keyword>
<comment type="similarity">
    <text evidence="7">Belongs to the major facilitator superfamily. Sugar transporter (TC 2.A.1.1) family.</text>
</comment>
<comment type="subcellular location">
    <subcellularLocation>
        <location evidence="1">Cell membrane</location>
        <topology evidence="1">Multi-pass membrane protein</topology>
    </subcellularLocation>
</comment>
<dbReference type="PROSITE" id="PS50850">
    <property type="entry name" value="MFS"/>
    <property type="match status" value="1"/>
</dbReference>
<feature type="transmembrane region" description="Helical" evidence="8">
    <location>
        <begin position="344"/>
        <end position="366"/>
    </location>
</feature>
<keyword evidence="11" id="KW-1185">Reference proteome</keyword>
<evidence type="ECO:0000259" key="9">
    <source>
        <dbReference type="PROSITE" id="PS50850"/>
    </source>
</evidence>
<feature type="transmembrane region" description="Helical" evidence="8">
    <location>
        <begin position="448"/>
        <end position="466"/>
    </location>
</feature>
<evidence type="ECO:0000313" key="11">
    <source>
        <dbReference type="Proteomes" id="UP000215902"/>
    </source>
</evidence>
<dbReference type="PRINTS" id="PR00171">
    <property type="entry name" value="SUGRTRNSPORT"/>
</dbReference>
<dbReference type="InterPro" id="IPR045263">
    <property type="entry name" value="GLUT"/>
</dbReference>
<dbReference type="NCBIfam" id="TIGR00879">
    <property type="entry name" value="SP"/>
    <property type="match status" value="1"/>
</dbReference>
<keyword evidence="3" id="KW-1003">Cell membrane</keyword>
<dbReference type="PROSITE" id="PS00216">
    <property type="entry name" value="SUGAR_TRANSPORT_1"/>
    <property type="match status" value="2"/>
</dbReference>
<dbReference type="SUPFAM" id="SSF103473">
    <property type="entry name" value="MFS general substrate transporter"/>
    <property type="match status" value="1"/>
</dbReference>
<gene>
    <name evidence="10" type="ORF">BOX15_Mlig014783g1</name>
</gene>
<dbReference type="Pfam" id="PF00083">
    <property type="entry name" value="Sugar_tr"/>
    <property type="match status" value="1"/>
</dbReference>
<dbReference type="AlphaFoldDB" id="A0A267F2F3"/>
<keyword evidence="2 7" id="KW-0813">Transport</keyword>
<feature type="transmembrane region" description="Helical" evidence="8">
    <location>
        <begin position="190"/>
        <end position="210"/>
    </location>
</feature>
<dbReference type="OrthoDB" id="4540492at2759"/>
<feature type="transmembrane region" description="Helical" evidence="8">
    <location>
        <begin position="125"/>
        <end position="147"/>
    </location>
</feature>
<feature type="transmembrane region" description="Helical" evidence="8">
    <location>
        <begin position="314"/>
        <end position="337"/>
    </location>
</feature>
<feature type="transmembrane region" description="Helical" evidence="8">
    <location>
        <begin position="279"/>
        <end position="302"/>
    </location>
</feature>
<sequence>MTQRRSSSGVTAFLAFSCFSAFLGAVCFGWSTGVINNPKASIVRLINESTAAHYGVQLTAYTADVLFSVVVSMFAVGGMIGALVSGYWAERLGRRNGMLVNSGVGVVAALLMSVAKPAGSFEMLIIGRLLIGFCSALYTGLVPIYLAEIAPRQLRGGIGVLKQLGVVTGLLLSQALSIQQALGGPQLWPILFAIAGLPSVLQLACLPACLETPRHLLLTRHDEAAARSALCQLRGVDKGDSEDKSIDEELVEIRSELDGQTGQEQRQGCSRLAAQWRPLIVGIVLHLSQQWSGINVIFYYSADLFQGVGASESAAQLATIAVGAIMVVMTLVSVPLMDRAGRRTLHLAGLAGITVASALFTVLFSVGQQQKVNGAVPAGLAGGSIASALLVVVFFAIGPGSIPWMMMSEMFPQDSRSAANAVGVLVNWLANFAVGMLFPVLLDGLGSLVFVPFTVLTAAFLALLFLRMPETKGRSIDQIVASFSRHGDRGGGSVSPEIAEPASEATVILGSTGLNSGRPGSGGSYT</sequence>